<comment type="catalytic activity">
    <reaction evidence="8 9 11">
        <text>IMP + L-aspartate + GTP = N(6)-(1,2-dicarboxyethyl)-AMP + GDP + phosphate + 2 H(+)</text>
        <dbReference type="Rhea" id="RHEA:15753"/>
        <dbReference type="ChEBI" id="CHEBI:15378"/>
        <dbReference type="ChEBI" id="CHEBI:29991"/>
        <dbReference type="ChEBI" id="CHEBI:37565"/>
        <dbReference type="ChEBI" id="CHEBI:43474"/>
        <dbReference type="ChEBI" id="CHEBI:57567"/>
        <dbReference type="ChEBI" id="CHEBI:58053"/>
        <dbReference type="ChEBI" id="CHEBI:58189"/>
        <dbReference type="EC" id="6.3.4.4"/>
    </reaction>
</comment>
<keyword evidence="6 9" id="KW-0460">Magnesium</keyword>
<comment type="subcellular location">
    <subcellularLocation>
        <location evidence="9">Cytoplasm</location>
    </subcellularLocation>
</comment>
<feature type="binding site" evidence="9">
    <location>
        <position position="51"/>
    </location>
    <ligand>
        <name>Mg(2+)</name>
        <dbReference type="ChEBI" id="CHEBI:18420"/>
    </ligand>
</feature>
<dbReference type="GO" id="GO:0044208">
    <property type="term" value="P:'de novo' AMP biosynthetic process"/>
    <property type="evidence" value="ECO:0007669"/>
    <property type="project" value="UniProtKB-UniRule"/>
</dbReference>
<dbReference type="InterPro" id="IPR018220">
    <property type="entry name" value="Adenylosuccin_syn_GTP-bd"/>
</dbReference>
<feature type="binding site" evidence="9">
    <location>
        <begin position="371"/>
        <end position="373"/>
    </location>
    <ligand>
        <name>GTP</name>
        <dbReference type="ChEBI" id="CHEBI:37565"/>
    </ligand>
</feature>
<evidence type="ECO:0000256" key="1">
    <source>
        <dbReference type="ARBA" id="ARBA00011738"/>
    </source>
</evidence>
<dbReference type="InterPro" id="IPR033128">
    <property type="entry name" value="Adenylosuccin_syn_Lys_AS"/>
</dbReference>
<comment type="subunit">
    <text evidence="1 9">Homodimer.</text>
</comment>
<feature type="binding site" evidence="9">
    <location>
        <begin position="51"/>
        <end position="54"/>
    </location>
    <ligand>
        <name>IMP</name>
        <dbReference type="ChEBI" id="CHEBI:58053"/>
    </ligand>
</feature>
<keyword evidence="4 9" id="KW-0547">Nucleotide-binding</keyword>
<keyword evidence="12" id="KW-1185">Reference proteome</keyword>
<dbReference type="GO" id="GO:0046040">
    <property type="term" value="P:IMP metabolic process"/>
    <property type="evidence" value="ECO:0007669"/>
    <property type="project" value="TreeGrafter"/>
</dbReference>
<evidence type="ECO:0000256" key="4">
    <source>
        <dbReference type="ARBA" id="ARBA00022741"/>
    </source>
</evidence>
<comment type="function">
    <text evidence="9">Plays an important role in the de novo pathway and in the salvage pathway of purine nucleotide biosynthesis. Catalyzes the first commited step in the biosynthesis of AMP from IMP.</text>
</comment>
<evidence type="ECO:0000256" key="3">
    <source>
        <dbReference type="ARBA" id="ARBA00022723"/>
    </source>
</evidence>
<feature type="active site" description="Proton acceptor" evidence="9">
    <location>
        <position position="51"/>
    </location>
</feature>
<evidence type="ECO:0000256" key="8">
    <source>
        <dbReference type="ARBA" id="ARBA00050432"/>
    </source>
</evidence>
<dbReference type="SUPFAM" id="SSF52540">
    <property type="entry name" value="P-loop containing nucleoside triphosphate hydrolases"/>
    <property type="match status" value="1"/>
</dbReference>
<evidence type="ECO:0000256" key="6">
    <source>
        <dbReference type="ARBA" id="ARBA00022842"/>
    </source>
</evidence>
<dbReference type="Pfam" id="PF00709">
    <property type="entry name" value="Adenylsucc_synt"/>
    <property type="match status" value="1"/>
</dbReference>
<feature type="binding site" evidence="9">
    <location>
        <begin position="78"/>
        <end position="80"/>
    </location>
    <ligand>
        <name>GTP</name>
        <dbReference type="ChEBI" id="CHEBI:37565"/>
    </ligand>
</feature>
<comment type="function">
    <text evidence="11">Plays an important role in the de novo pathway of purine nucleotide biosynthesis.</text>
</comment>
<dbReference type="UniPathway" id="UPA00075">
    <property type="reaction ID" value="UER00335"/>
</dbReference>
<dbReference type="SMART" id="SM00788">
    <property type="entry name" value="Adenylsucc_synt"/>
    <property type="match status" value="1"/>
</dbReference>
<dbReference type="PROSITE" id="PS01266">
    <property type="entry name" value="ADENYLOSUCCIN_SYN_1"/>
    <property type="match status" value="1"/>
</dbReference>
<dbReference type="PROSITE" id="PS00513">
    <property type="entry name" value="ADENYLOSUCCIN_SYN_2"/>
    <property type="match status" value="1"/>
</dbReference>
<dbReference type="FunFam" id="1.10.300.10:FF:000002">
    <property type="entry name" value="Adenylosuccinate synthetase, chloroplastic"/>
    <property type="match status" value="1"/>
</dbReference>
<dbReference type="GO" id="GO:0000287">
    <property type="term" value="F:magnesium ion binding"/>
    <property type="evidence" value="ECO:0007669"/>
    <property type="project" value="UniProtKB-UniRule"/>
</dbReference>
<comment type="cofactor">
    <cofactor evidence="9">
        <name>Mg(2+)</name>
        <dbReference type="ChEBI" id="CHEBI:18420"/>
    </cofactor>
    <text evidence="9">Binds 1 Mg(2+) ion per subunit.</text>
</comment>
<dbReference type="PANTHER" id="PTHR11846">
    <property type="entry name" value="ADENYLOSUCCINATE SYNTHETASE"/>
    <property type="match status" value="1"/>
</dbReference>
<dbReference type="AlphaFoldDB" id="A0A5S6R339"/>
<dbReference type="HAMAP" id="MF_00011">
    <property type="entry name" value="Adenylosucc_synth"/>
    <property type="match status" value="1"/>
</dbReference>
<dbReference type="STRING" id="70415.A0A5S6R339"/>
<feature type="active site" evidence="10">
    <location>
        <position position="179"/>
    </location>
</feature>
<accession>A0A5S6R339</accession>
<evidence type="ECO:0000256" key="5">
    <source>
        <dbReference type="ARBA" id="ARBA00022755"/>
    </source>
</evidence>
<dbReference type="NCBIfam" id="TIGR00184">
    <property type="entry name" value="purA"/>
    <property type="match status" value="1"/>
</dbReference>
<dbReference type="Gene3D" id="3.40.440.10">
    <property type="entry name" value="Adenylosuccinate Synthetase, subunit A, domain 1"/>
    <property type="match status" value="1"/>
</dbReference>
<organism evidence="12 13">
    <name type="scientific">Trichuris muris</name>
    <name type="common">Mouse whipworm</name>
    <dbReference type="NCBI Taxonomy" id="70415"/>
    <lineage>
        <taxon>Eukaryota</taxon>
        <taxon>Metazoa</taxon>
        <taxon>Ecdysozoa</taxon>
        <taxon>Nematoda</taxon>
        <taxon>Enoplea</taxon>
        <taxon>Dorylaimia</taxon>
        <taxon>Trichinellida</taxon>
        <taxon>Trichuridae</taxon>
        <taxon>Trichuris</taxon>
    </lineage>
</organism>
<dbReference type="WBParaSite" id="TMUE_3000013724.1">
    <property type="protein sequence ID" value="TMUE_3000013724.1"/>
    <property type="gene ID" value="WBGene00294721"/>
</dbReference>
<dbReference type="NCBIfam" id="NF002223">
    <property type="entry name" value="PRK01117.1"/>
    <property type="match status" value="1"/>
</dbReference>
<dbReference type="InterPro" id="IPR042110">
    <property type="entry name" value="Adenylosuccinate_synth_dom2"/>
</dbReference>
<evidence type="ECO:0000256" key="7">
    <source>
        <dbReference type="ARBA" id="ARBA00023134"/>
    </source>
</evidence>
<sequence>MQASFAKEHITVKLAPVKMGYTLTPGELLLQLAEPREMGTVSIILGAQWGDEGKGKLVDLLAAKADIVARCQGGHNAGHTVVVGNRAYDFHIVPSGIVHPHCVALIGNGTVIHLPSFFSELEKNNVTQMKDWQNRLIISERAHIVFDFHQVVDGLREQDSAGVRIGTTGRGIGPTYASKSWRNGIRIADLMDNFDDFRKKFRRLVHLIKVQFPSLEVPVEAELEKYRKYAETLRSLGLVRNTVRYLYDALNGPAPKSVLVEGANGTLLDIDFGTYPYVTSSNCSVGGVLTGLGISPKLLGDVIGIVKAYETRVGDGPFPTELNDEIGEKLREVGNEYGVTTGRPRRCGWLDVLLLRYSNAINGFTKLALTKLDVLDTFEEIKIGVSYKLDNVLVDDPPACISRYEQIEVVYEVLPGWKQSTENVKEFSQLPLNARNYVQRIEELVGVPITWIGTGKERGAVIQRLSAT</sequence>
<protein>
    <recommendedName>
        <fullName evidence="9 11">Adenylosuccinate synthetase</fullName>
        <shortName evidence="9">AMPSase</shortName>
        <shortName evidence="9">AdSS</shortName>
        <ecNumber evidence="9 11">6.3.4.4</ecNumber>
    </recommendedName>
    <alternativeName>
        <fullName evidence="9">IMP--aspartate ligase</fullName>
    </alternativeName>
</protein>
<feature type="binding site" evidence="9">
    <location>
        <position position="78"/>
    </location>
    <ligand>
        <name>Mg(2+)</name>
        <dbReference type="ChEBI" id="CHEBI:18420"/>
    </ligand>
</feature>
<dbReference type="GO" id="GO:0005525">
    <property type="term" value="F:GTP binding"/>
    <property type="evidence" value="ECO:0007669"/>
    <property type="project" value="UniProtKB-UniRule"/>
</dbReference>
<evidence type="ECO:0000256" key="11">
    <source>
        <dbReference type="RuleBase" id="RU000520"/>
    </source>
</evidence>
<proteinExistence type="inferred from homology"/>
<dbReference type="GO" id="GO:0004019">
    <property type="term" value="F:adenylosuccinate synthase activity"/>
    <property type="evidence" value="ECO:0007669"/>
    <property type="project" value="UniProtKB-UniRule"/>
</dbReference>
<dbReference type="EC" id="6.3.4.4" evidence="9 11"/>
<feature type="binding site" evidence="9">
    <location>
        <position position="279"/>
    </location>
    <ligand>
        <name>IMP</name>
        <dbReference type="ChEBI" id="CHEBI:58053"/>
    </ligand>
</feature>
<keyword evidence="9" id="KW-0963">Cytoplasm</keyword>
<keyword evidence="7 9" id="KW-0342">GTP-binding</keyword>
<comment type="similarity">
    <text evidence="9 11">Belongs to the adenylosuccinate synthetase family.</text>
</comment>
<dbReference type="Gene3D" id="1.10.300.10">
    <property type="entry name" value="Adenylosuccinate Synthetase, subunit A, domain 2"/>
    <property type="match status" value="1"/>
</dbReference>
<feature type="binding site" evidence="9">
    <location>
        <begin position="339"/>
        <end position="345"/>
    </location>
    <ligand>
        <name>substrate</name>
    </ligand>
</feature>
<feature type="binding site" evidence="9">
    <location>
        <position position="343"/>
    </location>
    <ligand>
        <name>IMP</name>
        <dbReference type="ChEBI" id="CHEBI:58053"/>
    </ligand>
</feature>
<feature type="binding site" evidence="9">
    <location>
        <position position="182"/>
    </location>
    <ligand>
        <name>IMP</name>
        <dbReference type="ChEBI" id="CHEBI:58053"/>
        <note>ligand shared between dimeric partners</note>
    </ligand>
</feature>
<dbReference type="GO" id="GO:0005737">
    <property type="term" value="C:cytoplasm"/>
    <property type="evidence" value="ECO:0007669"/>
    <property type="project" value="UniProtKB-SubCell"/>
</dbReference>
<name>A0A5S6R339_TRIMR</name>
<evidence type="ECO:0000256" key="2">
    <source>
        <dbReference type="ARBA" id="ARBA00022598"/>
    </source>
</evidence>
<dbReference type="Proteomes" id="UP000046395">
    <property type="component" value="Unassembled WGS sequence"/>
</dbReference>
<dbReference type="InterPro" id="IPR042111">
    <property type="entry name" value="Adenylosuccinate_synth_dom3"/>
</dbReference>
<keyword evidence="5 9" id="KW-0658">Purine biosynthesis</keyword>
<feature type="binding site" evidence="9">
    <location>
        <position position="345"/>
    </location>
    <ligand>
        <name>GTP</name>
        <dbReference type="ChEBI" id="CHEBI:37565"/>
    </ligand>
</feature>
<dbReference type="FunFam" id="3.90.170.10:FF:000001">
    <property type="entry name" value="Adenylosuccinate synthetase"/>
    <property type="match status" value="1"/>
</dbReference>
<dbReference type="PANTHER" id="PTHR11846:SF0">
    <property type="entry name" value="ADENYLOSUCCINATE SYNTHETASE"/>
    <property type="match status" value="1"/>
</dbReference>
<feature type="binding site" evidence="9">
    <location>
        <position position="264"/>
    </location>
    <ligand>
        <name>IMP</name>
        <dbReference type="ChEBI" id="CHEBI:58053"/>
    </ligand>
</feature>
<evidence type="ECO:0000256" key="10">
    <source>
        <dbReference type="PROSITE-ProRule" id="PRU10134"/>
    </source>
</evidence>
<evidence type="ECO:0000313" key="13">
    <source>
        <dbReference type="WBParaSite" id="TMUE_3000013724.1"/>
    </source>
</evidence>
<comment type="pathway">
    <text evidence="9 11">Purine metabolism; AMP biosynthesis via de novo pathway; AMP from IMP: step 1/2.</text>
</comment>
<reference evidence="13" key="1">
    <citation type="submission" date="2019-12" db="UniProtKB">
        <authorList>
            <consortium name="WormBaseParasite"/>
        </authorList>
    </citation>
    <scope>IDENTIFICATION</scope>
</reference>
<evidence type="ECO:0000313" key="12">
    <source>
        <dbReference type="Proteomes" id="UP000046395"/>
    </source>
</evidence>
<keyword evidence="3 9" id="KW-0479">Metal-binding</keyword>
<dbReference type="InterPro" id="IPR027417">
    <property type="entry name" value="P-loop_NTPase"/>
</dbReference>
<keyword evidence="2 9" id="KW-0436">Ligase</keyword>
<feature type="active site" description="Proton donor" evidence="9">
    <location>
        <position position="79"/>
    </location>
</feature>
<feature type="binding site" evidence="9">
    <location>
        <begin position="76"/>
        <end position="79"/>
    </location>
    <ligand>
        <name>IMP</name>
        <dbReference type="ChEBI" id="CHEBI:58053"/>
    </ligand>
</feature>
<feature type="binding site" evidence="9">
    <location>
        <begin position="50"/>
        <end position="56"/>
    </location>
    <ligand>
        <name>GTP</name>
        <dbReference type="ChEBI" id="CHEBI:37565"/>
    </ligand>
</feature>
<dbReference type="CDD" id="cd03108">
    <property type="entry name" value="AdSS"/>
    <property type="match status" value="1"/>
</dbReference>
<dbReference type="InterPro" id="IPR042109">
    <property type="entry name" value="Adenylosuccinate_synth_dom1"/>
</dbReference>
<feature type="binding site" evidence="9">
    <location>
        <position position="168"/>
    </location>
    <ligand>
        <name>IMP</name>
        <dbReference type="ChEBI" id="CHEBI:58053"/>
    </ligand>
</feature>
<dbReference type="InterPro" id="IPR001114">
    <property type="entry name" value="Adenylosuccinate_synthetase"/>
</dbReference>
<dbReference type="Gene3D" id="3.90.170.10">
    <property type="entry name" value="Adenylosuccinate Synthetase, subunit A, domain 3"/>
    <property type="match status" value="1"/>
</dbReference>
<feature type="binding site" evidence="9">
    <location>
        <begin position="453"/>
        <end position="455"/>
    </location>
    <ligand>
        <name>GTP</name>
        <dbReference type="ChEBI" id="CHEBI:37565"/>
    </ligand>
</feature>
<evidence type="ECO:0000256" key="9">
    <source>
        <dbReference type="HAMAP-Rule" id="MF_03125"/>
    </source>
</evidence>